<dbReference type="EMBL" id="AUPC02000002">
    <property type="protein sequence ID" value="POG82946.1"/>
    <property type="molecule type" value="Genomic_DNA"/>
</dbReference>
<reference evidence="2 3" key="1">
    <citation type="journal article" date="2013" name="Proc. Natl. Acad. Sci. U.S.A.">
        <title>Genome of an arbuscular mycorrhizal fungus provides insight into the oldest plant symbiosis.</title>
        <authorList>
            <person name="Tisserant E."/>
            <person name="Malbreil M."/>
            <person name="Kuo A."/>
            <person name="Kohler A."/>
            <person name="Symeonidi A."/>
            <person name="Balestrini R."/>
            <person name="Charron P."/>
            <person name="Duensing N."/>
            <person name="Frei Dit Frey N."/>
            <person name="Gianinazzi-Pearson V."/>
            <person name="Gilbert L.B."/>
            <person name="Handa Y."/>
            <person name="Herr J.R."/>
            <person name="Hijri M."/>
            <person name="Koul R."/>
            <person name="Kawaguchi M."/>
            <person name="Krajinski F."/>
            <person name="Lammers P.J."/>
            <person name="Masclaux F.G."/>
            <person name="Murat C."/>
            <person name="Morin E."/>
            <person name="Ndikumana S."/>
            <person name="Pagni M."/>
            <person name="Petitpierre D."/>
            <person name="Requena N."/>
            <person name="Rosikiewicz P."/>
            <person name="Riley R."/>
            <person name="Saito K."/>
            <person name="San Clemente H."/>
            <person name="Shapiro H."/>
            <person name="van Tuinen D."/>
            <person name="Becard G."/>
            <person name="Bonfante P."/>
            <person name="Paszkowski U."/>
            <person name="Shachar-Hill Y.Y."/>
            <person name="Tuskan G.A."/>
            <person name="Young P.W."/>
            <person name="Sanders I.R."/>
            <person name="Henrissat B."/>
            <person name="Rensing S.A."/>
            <person name="Grigoriev I.V."/>
            <person name="Corradi N."/>
            <person name="Roux C."/>
            <person name="Martin F."/>
        </authorList>
    </citation>
    <scope>NUCLEOTIDE SEQUENCE [LARGE SCALE GENOMIC DNA]</scope>
    <source>
        <strain evidence="2 3">DAOM 197198</strain>
    </source>
</reference>
<accession>A0A2P4QZ64</accession>
<keyword evidence="3" id="KW-1185">Reference proteome</keyword>
<reference evidence="2 3" key="2">
    <citation type="journal article" date="2018" name="New Phytol.">
        <title>High intraspecific genome diversity in the model arbuscular mycorrhizal symbiont Rhizophagus irregularis.</title>
        <authorList>
            <person name="Chen E.C.H."/>
            <person name="Morin E."/>
            <person name="Beaudet D."/>
            <person name="Noel J."/>
            <person name="Yildirir G."/>
            <person name="Ndikumana S."/>
            <person name="Charron P."/>
            <person name="St-Onge C."/>
            <person name="Giorgi J."/>
            <person name="Kruger M."/>
            <person name="Marton T."/>
            <person name="Ropars J."/>
            <person name="Grigoriev I.V."/>
            <person name="Hainaut M."/>
            <person name="Henrissat B."/>
            <person name="Roux C."/>
            <person name="Martin F."/>
            <person name="Corradi N."/>
        </authorList>
    </citation>
    <scope>NUCLEOTIDE SEQUENCE [LARGE SCALE GENOMIC DNA]</scope>
    <source>
        <strain evidence="2 3">DAOM 197198</strain>
    </source>
</reference>
<proteinExistence type="predicted"/>
<dbReference type="AlphaFoldDB" id="A0A2P4QZ64"/>
<comment type="caution">
    <text evidence="2">The sequence shown here is derived from an EMBL/GenBank/DDBJ whole genome shotgun (WGS) entry which is preliminary data.</text>
</comment>
<protein>
    <recommendedName>
        <fullName evidence="4">Secreted protein</fullName>
    </recommendedName>
</protein>
<evidence type="ECO:0000313" key="3">
    <source>
        <dbReference type="Proteomes" id="UP000018888"/>
    </source>
</evidence>
<name>A0A2P4QZ64_RHIID</name>
<feature type="chain" id="PRO_5015117611" description="Secreted protein" evidence="1">
    <location>
        <begin position="35"/>
        <end position="89"/>
    </location>
</feature>
<feature type="signal peptide" evidence="1">
    <location>
        <begin position="1"/>
        <end position="34"/>
    </location>
</feature>
<gene>
    <name evidence="2" type="ORF">GLOIN_2v1491645</name>
</gene>
<evidence type="ECO:0000313" key="2">
    <source>
        <dbReference type="EMBL" id="POG82946.1"/>
    </source>
</evidence>
<dbReference type="Proteomes" id="UP000018888">
    <property type="component" value="Unassembled WGS sequence"/>
</dbReference>
<keyword evidence="1" id="KW-0732">Signal</keyword>
<sequence length="89" mass="10180">MISNQDLRSAAHSLSPHHLLLLMSLFLARHLCRSISNCYPLKRNGCIELRFKVPLGLLISRGVERFGYVALNIDLCRGIFRVVELRFSL</sequence>
<organism evidence="2 3">
    <name type="scientific">Rhizophagus irregularis (strain DAOM 181602 / DAOM 197198 / MUCL 43194)</name>
    <name type="common">Arbuscular mycorrhizal fungus</name>
    <name type="synonym">Glomus intraradices</name>
    <dbReference type="NCBI Taxonomy" id="747089"/>
    <lineage>
        <taxon>Eukaryota</taxon>
        <taxon>Fungi</taxon>
        <taxon>Fungi incertae sedis</taxon>
        <taxon>Mucoromycota</taxon>
        <taxon>Glomeromycotina</taxon>
        <taxon>Glomeromycetes</taxon>
        <taxon>Glomerales</taxon>
        <taxon>Glomeraceae</taxon>
        <taxon>Rhizophagus</taxon>
    </lineage>
</organism>
<evidence type="ECO:0000256" key="1">
    <source>
        <dbReference type="SAM" id="SignalP"/>
    </source>
</evidence>
<evidence type="ECO:0008006" key="4">
    <source>
        <dbReference type="Google" id="ProtNLM"/>
    </source>
</evidence>